<gene>
    <name evidence="3" type="ORF">B0A48_17164</name>
</gene>
<name>A0A1V8SCT6_9PEZI</name>
<keyword evidence="1" id="KW-0812">Transmembrane</keyword>
<feature type="chain" id="PRO_5010745316" description="WSC domain-containing protein" evidence="2">
    <location>
        <begin position="20"/>
        <end position="312"/>
    </location>
</feature>
<accession>A0A1V8SCT6</accession>
<dbReference type="OrthoDB" id="5076485at2759"/>
<evidence type="ECO:0000313" key="4">
    <source>
        <dbReference type="Proteomes" id="UP000192596"/>
    </source>
</evidence>
<feature type="signal peptide" evidence="2">
    <location>
        <begin position="1"/>
        <end position="19"/>
    </location>
</feature>
<sequence length="312" mass="30552">MSSIAYFASAACLLTLAQALNGIVVPSTITAAQPFNATFQNANSDSYRVFLAAAVTGTQGPMCYLQNSTSLNSPLSLNISADVGPDADYYSIGIADLTTSSSPTYSNKFTFSGGSGQPTDYEKHLNGAPFWDANKLPCSAMACARSCAQASYPGNLQEGASYETLKNCILACPGVEPDANLRAADGSPSSIAGAIVTLSGGAVVTALEAVVTSGGSTVTEAIVGSTTVAVGGTATVSGGDVGLATGGVIVGGTTTVAFSNVAGVTSSASPTSGTESAASGARASSTSKGGVVAMITAAPAFAAAAGLIAMAM</sequence>
<keyword evidence="4" id="KW-1185">Reference proteome</keyword>
<reference evidence="4" key="1">
    <citation type="submission" date="2017-03" db="EMBL/GenBank/DDBJ databases">
        <title>Genomes of endolithic fungi from Antarctica.</title>
        <authorList>
            <person name="Coleine C."/>
            <person name="Masonjones S."/>
            <person name="Stajich J.E."/>
        </authorList>
    </citation>
    <scope>NUCLEOTIDE SEQUENCE [LARGE SCALE GENOMIC DNA]</scope>
    <source>
        <strain evidence="4">CCFEE 5527</strain>
    </source>
</reference>
<evidence type="ECO:0000256" key="2">
    <source>
        <dbReference type="SAM" id="SignalP"/>
    </source>
</evidence>
<proteinExistence type="predicted"/>
<keyword evidence="1" id="KW-0472">Membrane</keyword>
<comment type="caution">
    <text evidence="3">The sequence shown here is derived from an EMBL/GenBank/DDBJ whole genome shotgun (WGS) entry which is preliminary data.</text>
</comment>
<dbReference type="InParanoid" id="A0A1V8SCT6"/>
<dbReference type="EMBL" id="NAJO01000062">
    <property type="protein sequence ID" value="OQN96740.1"/>
    <property type="molecule type" value="Genomic_DNA"/>
</dbReference>
<dbReference type="Proteomes" id="UP000192596">
    <property type="component" value="Unassembled WGS sequence"/>
</dbReference>
<dbReference type="AlphaFoldDB" id="A0A1V8SCT6"/>
<evidence type="ECO:0008006" key="5">
    <source>
        <dbReference type="Google" id="ProtNLM"/>
    </source>
</evidence>
<organism evidence="3 4">
    <name type="scientific">Cryoendolithus antarcticus</name>
    <dbReference type="NCBI Taxonomy" id="1507870"/>
    <lineage>
        <taxon>Eukaryota</taxon>
        <taxon>Fungi</taxon>
        <taxon>Dikarya</taxon>
        <taxon>Ascomycota</taxon>
        <taxon>Pezizomycotina</taxon>
        <taxon>Dothideomycetes</taxon>
        <taxon>Dothideomycetidae</taxon>
        <taxon>Cladosporiales</taxon>
        <taxon>Cladosporiaceae</taxon>
        <taxon>Cryoendolithus</taxon>
    </lineage>
</organism>
<keyword evidence="2" id="KW-0732">Signal</keyword>
<feature type="transmembrane region" description="Helical" evidence="1">
    <location>
        <begin position="291"/>
        <end position="311"/>
    </location>
</feature>
<keyword evidence="1" id="KW-1133">Transmembrane helix</keyword>
<evidence type="ECO:0000256" key="1">
    <source>
        <dbReference type="SAM" id="Phobius"/>
    </source>
</evidence>
<protein>
    <recommendedName>
        <fullName evidence="5">WSC domain-containing protein</fullName>
    </recommendedName>
</protein>
<evidence type="ECO:0000313" key="3">
    <source>
        <dbReference type="EMBL" id="OQN96740.1"/>
    </source>
</evidence>